<proteinExistence type="predicted"/>
<dbReference type="EMBL" id="JACRWG010000008">
    <property type="protein sequence ID" value="MBC6009342.1"/>
    <property type="molecule type" value="Genomic_DNA"/>
</dbReference>
<evidence type="ECO:0000256" key="1">
    <source>
        <dbReference type="SAM" id="Phobius"/>
    </source>
</evidence>
<keyword evidence="1" id="KW-0472">Membrane</keyword>
<comment type="caution">
    <text evidence="2">The sequence shown here is derived from an EMBL/GenBank/DDBJ whole genome shotgun (WGS) entry which is preliminary data.</text>
</comment>
<evidence type="ECO:0000313" key="3">
    <source>
        <dbReference type="Proteomes" id="UP000603474"/>
    </source>
</evidence>
<accession>A0ABR7KA11</accession>
<dbReference type="RefSeq" id="WP_187011876.1">
    <property type="nucleotide sequence ID" value="NZ_JACRWG010000008.1"/>
</dbReference>
<organism evidence="2 3">
    <name type="scientific">Catenibacterium faecis</name>
    <dbReference type="NCBI Taxonomy" id="2764323"/>
    <lineage>
        <taxon>Bacteria</taxon>
        <taxon>Bacillati</taxon>
        <taxon>Bacillota</taxon>
        <taxon>Erysipelotrichia</taxon>
        <taxon>Erysipelotrichales</taxon>
        <taxon>Coprobacillaceae</taxon>
        <taxon>Catenibacterium</taxon>
    </lineage>
</organism>
<protein>
    <submittedName>
        <fullName evidence="2">Uncharacterized protein</fullName>
    </submittedName>
</protein>
<sequence length="58" mass="6579">MKKKDLIRIAYEKIMLAIGVMIANLVMNETMTVCIVNTVLVVGITLIFDIIQLRNKTQ</sequence>
<keyword evidence="3" id="KW-1185">Reference proteome</keyword>
<evidence type="ECO:0000313" key="2">
    <source>
        <dbReference type="EMBL" id="MBC6009342.1"/>
    </source>
</evidence>
<gene>
    <name evidence="2" type="ORF">H8909_03630</name>
</gene>
<dbReference type="Proteomes" id="UP000603474">
    <property type="component" value="Unassembled WGS sequence"/>
</dbReference>
<feature type="transmembrane region" description="Helical" evidence="1">
    <location>
        <begin position="33"/>
        <end position="51"/>
    </location>
</feature>
<name>A0ABR7KA11_9FIRM</name>
<keyword evidence="1" id="KW-1133">Transmembrane helix</keyword>
<keyword evidence="1" id="KW-0812">Transmembrane</keyword>
<reference evidence="2 3" key="1">
    <citation type="submission" date="2020-08" db="EMBL/GenBank/DDBJ databases">
        <authorList>
            <person name="Liu C."/>
            <person name="Sun Q."/>
        </authorList>
    </citation>
    <scope>NUCLEOTIDE SEQUENCE [LARGE SCALE GENOMIC DNA]</scope>
    <source>
        <strain evidence="2 3">NSJ-22</strain>
    </source>
</reference>